<accession>A0A8X8B457</accession>
<dbReference type="AlphaFoldDB" id="A0A8X8B457"/>
<organism evidence="2 3">
    <name type="scientific">Brassica carinata</name>
    <name type="common">Ethiopian mustard</name>
    <name type="synonym">Abyssinian cabbage</name>
    <dbReference type="NCBI Taxonomy" id="52824"/>
    <lineage>
        <taxon>Eukaryota</taxon>
        <taxon>Viridiplantae</taxon>
        <taxon>Streptophyta</taxon>
        <taxon>Embryophyta</taxon>
        <taxon>Tracheophyta</taxon>
        <taxon>Spermatophyta</taxon>
        <taxon>Magnoliopsida</taxon>
        <taxon>eudicotyledons</taxon>
        <taxon>Gunneridae</taxon>
        <taxon>Pentapetalae</taxon>
        <taxon>rosids</taxon>
        <taxon>malvids</taxon>
        <taxon>Brassicales</taxon>
        <taxon>Brassicaceae</taxon>
        <taxon>Brassiceae</taxon>
        <taxon>Brassica</taxon>
    </lineage>
</organism>
<feature type="region of interest" description="Disordered" evidence="1">
    <location>
        <begin position="34"/>
        <end position="84"/>
    </location>
</feature>
<evidence type="ECO:0000313" key="2">
    <source>
        <dbReference type="EMBL" id="KAG2323304.1"/>
    </source>
</evidence>
<comment type="caution">
    <text evidence="2">The sequence shown here is derived from an EMBL/GenBank/DDBJ whole genome shotgun (WGS) entry which is preliminary data.</text>
</comment>
<dbReference type="EMBL" id="JAAMPC010000003">
    <property type="protein sequence ID" value="KAG2323304.1"/>
    <property type="molecule type" value="Genomic_DNA"/>
</dbReference>
<protein>
    <submittedName>
        <fullName evidence="2">Uncharacterized protein</fullName>
    </submittedName>
</protein>
<proteinExistence type="predicted"/>
<dbReference type="Proteomes" id="UP000886595">
    <property type="component" value="Unassembled WGS sequence"/>
</dbReference>
<name>A0A8X8B457_BRACI</name>
<reference evidence="2 3" key="1">
    <citation type="submission" date="2020-02" db="EMBL/GenBank/DDBJ databases">
        <authorList>
            <person name="Ma Q."/>
            <person name="Huang Y."/>
            <person name="Song X."/>
            <person name="Pei D."/>
        </authorList>
    </citation>
    <scope>NUCLEOTIDE SEQUENCE [LARGE SCALE GENOMIC DNA]</scope>
    <source>
        <strain evidence="2">Sxm20200214</strain>
        <tissue evidence="2">Leaf</tissue>
    </source>
</reference>
<gene>
    <name evidence="2" type="ORF">Bca52824_016517</name>
</gene>
<keyword evidence="3" id="KW-1185">Reference proteome</keyword>
<evidence type="ECO:0000313" key="3">
    <source>
        <dbReference type="Proteomes" id="UP000886595"/>
    </source>
</evidence>
<evidence type="ECO:0000256" key="1">
    <source>
        <dbReference type="SAM" id="MobiDB-lite"/>
    </source>
</evidence>
<sequence>MDSVKAITELRQKLSAASTLPCWSQEGLPEKELSLRSMKPNKLKENEQSSVCTAAGGVRGGSPHPSKLARSDRSETPQTPLTRSASEIMVMEQGREEKQVSTLNPTIRPRDTVSVRTTRISMESHTHKWSKVDLKQV</sequence>